<sequence>MERTQPFRLAGTTEIQKIPIQHIDGQSVVYWESIEQAFPGAKHVKNGNVAIPCCIKSFPGVVLDVVLSNATGHLDVDSSVRASSVIPPTVVLAAAPTVDLTDDPVGSTDAPINLSTDLPAEDKLVEGLGVATASAEMPIGDSRARASPTGSSVLPPTLHSDAKAVYKTALSFQQVVQLAARKAKEHDSQVQMQELSANMAHMIKLQNAFDAKQEMFDAKQEKMNQLQNQVLEQQEEMNQLQKQALEGQEKMDRLQDQVLNHQKEMIQLQIQNQEELRQMHDEVMGQMAVLQSRVQAVLTQTFELHEYPIPRLFIVLPQDPSGWDTVNPFSNKFRLYFLCECGEHTRLANSKTKIPHHIHLAKHEGYEIARPSEFFRQYGQYVLTILKMLKLGITVAGVVMPALSQLISPDVIGQSIDSLNKLQDNIMPTVDQVIEWIDIVSVDEGEAVEDISMSKETSEGATEQMETKEALEGADLRKLSSFLQDKDGNKVLGNLYRTVTVDGHVKWVCIDHYRENYHETQAKVFQRALDLVGGSFDENSGSVTVKLRSRVLAEQFYAALGKARSVLELDIDLDFECTKSDLEGLENALKTSSISILRLDHQRFRTSIGGKLLSKSAQHEALSRITALSNMKVIHIILSREFGNLSSLQSKHPSHLQKLSLEMVVGSREKKEVRILAEVLRTNPTFITWHLYNKSTGDDGAQALPEAFKTNSALTTVDLTSNSIGDIEAQALSEVLKTDSTLTTLDLTVNSIGLSGAQALSEALKINSTLTTLILTFNEIGENGAQALSEALIANSTLTTLNLQTNSIGDNGARALSEALMINSTLTTLDLGYNSIRDNGAQALSEALKADSTLTTLSLATNSIGDSGAQALSEAIKINSALTTLNLERNSIGENGSHALSDALKINSTMTTLDLGKNSVGNNGAQALSEALITNSTLTTLNLSKNSIGNNGVQALSKALMTNSTLITLDLEYNKIGPNGAQALAEALKTNSTLLTLSLKENMIGNNGAQELSEALKTNSTLTTLSLLHNLIGSSGAQVLSEALKNNSTLTTLELSNNSIGDNGAQALAEALKMNSTLTSLDLHGNSIGDNGAQALSQALKTNSTLITLDLRRNSIKNDGVQALLEALTVNSTVTNLNY</sequence>
<comment type="caution">
    <text evidence="5">The sequence shown here is derived from an EMBL/GenBank/DDBJ whole genome shotgun (WGS) entry which is preliminary data.</text>
</comment>
<dbReference type="SMART" id="SM00368">
    <property type="entry name" value="LRR_RI"/>
    <property type="match status" value="15"/>
</dbReference>
<keyword evidence="2" id="KW-0433">Leucine-rich repeat</keyword>
<dbReference type="InterPro" id="IPR001611">
    <property type="entry name" value="Leu-rich_rpt"/>
</dbReference>
<proteinExistence type="predicted"/>
<dbReference type="GO" id="GO:0006913">
    <property type="term" value="P:nucleocytoplasmic transport"/>
    <property type="evidence" value="ECO:0007669"/>
    <property type="project" value="TreeGrafter"/>
</dbReference>
<evidence type="ECO:0000256" key="4">
    <source>
        <dbReference type="SAM" id="Coils"/>
    </source>
</evidence>
<evidence type="ECO:0000313" key="5">
    <source>
        <dbReference type="EMBL" id="KAG0322223.1"/>
    </source>
</evidence>
<evidence type="ECO:0000256" key="2">
    <source>
        <dbReference type="ARBA" id="ARBA00022614"/>
    </source>
</evidence>
<dbReference type="InterPro" id="IPR027038">
    <property type="entry name" value="RanGap"/>
</dbReference>
<evidence type="ECO:0000256" key="3">
    <source>
        <dbReference type="ARBA" id="ARBA00022737"/>
    </source>
</evidence>
<dbReference type="InterPro" id="IPR032675">
    <property type="entry name" value="LRR_dom_sf"/>
</dbReference>
<dbReference type="OrthoDB" id="120976at2759"/>
<dbReference type="Proteomes" id="UP000738325">
    <property type="component" value="Unassembled WGS sequence"/>
</dbReference>
<organism evidence="5 6">
    <name type="scientific">Dissophora globulifera</name>
    <dbReference type="NCBI Taxonomy" id="979702"/>
    <lineage>
        <taxon>Eukaryota</taxon>
        <taxon>Fungi</taxon>
        <taxon>Fungi incertae sedis</taxon>
        <taxon>Mucoromycota</taxon>
        <taxon>Mortierellomycotina</taxon>
        <taxon>Mortierellomycetes</taxon>
        <taxon>Mortierellales</taxon>
        <taxon>Mortierellaceae</taxon>
        <taxon>Dissophora</taxon>
    </lineage>
</organism>
<dbReference type="CDD" id="cd00116">
    <property type="entry name" value="LRR_RI"/>
    <property type="match status" value="1"/>
</dbReference>
<gene>
    <name evidence="5" type="ORF">BGZ99_003422</name>
</gene>
<dbReference type="SUPFAM" id="SSF52047">
    <property type="entry name" value="RNI-like"/>
    <property type="match status" value="2"/>
</dbReference>
<keyword evidence="6" id="KW-1185">Reference proteome</keyword>
<keyword evidence="1" id="KW-0343">GTPase activation</keyword>
<dbReference type="PANTHER" id="PTHR24113">
    <property type="entry name" value="RAN GTPASE-ACTIVATING PROTEIN 1"/>
    <property type="match status" value="1"/>
</dbReference>
<evidence type="ECO:0000256" key="1">
    <source>
        <dbReference type="ARBA" id="ARBA00022468"/>
    </source>
</evidence>
<dbReference type="GO" id="GO:0031267">
    <property type="term" value="F:small GTPase binding"/>
    <property type="evidence" value="ECO:0007669"/>
    <property type="project" value="TreeGrafter"/>
</dbReference>
<dbReference type="GO" id="GO:0005634">
    <property type="term" value="C:nucleus"/>
    <property type="evidence" value="ECO:0007669"/>
    <property type="project" value="TreeGrafter"/>
</dbReference>
<name>A0A9P6RMA7_9FUNG</name>
<dbReference type="Pfam" id="PF13516">
    <property type="entry name" value="LRR_6"/>
    <property type="match status" value="14"/>
</dbReference>
<dbReference type="Gene3D" id="3.80.10.10">
    <property type="entry name" value="Ribonuclease Inhibitor"/>
    <property type="match status" value="5"/>
</dbReference>
<evidence type="ECO:0000313" key="6">
    <source>
        <dbReference type="Proteomes" id="UP000738325"/>
    </source>
</evidence>
<keyword evidence="3" id="KW-0677">Repeat</keyword>
<dbReference type="AlphaFoldDB" id="A0A9P6RMA7"/>
<evidence type="ECO:0008006" key="7">
    <source>
        <dbReference type="Google" id="ProtNLM"/>
    </source>
</evidence>
<dbReference type="GO" id="GO:0048471">
    <property type="term" value="C:perinuclear region of cytoplasm"/>
    <property type="evidence" value="ECO:0007669"/>
    <property type="project" value="TreeGrafter"/>
</dbReference>
<feature type="coiled-coil region" evidence="4">
    <location>
        <begin position="209"/>
        <end position="278"/>
    </location>
</feature>
<accession>A0A9P6RMA7</accession>
<dbReference type="GO" id="GO:0005096">
    <property type="term" value="F:GTPase activator activity"/>
    <property type="evidence" value="ECO:0007669"/>
    <property type="project" value="UniProtKB-KW"/>
</dbReference>
<dbReference type="EMBL" id="JAAAIP010000217">
    <property type="protein sequence ID" value="KAG0322223.1"/>
    <property type="molecule type" value="Genomic_DNA"/>
</dbReference>
<keyword evidence="4" id="KW-0175">Coiled coil</keyword>
<reference evidence="5" key="1">
    <citation type="journal article" date="2020" name="Fungal Divers.">
        <title>Resolving the Mortierellaceae phylogeny through synthesis of multi-gene phylogenetics and phylogenomics.</title>
        <authorList>
            <person name="Vandepol N."/>
            <person name="Liber J."/>
            <person name="Desiro A."/>
            <person name="Na H."/>
            <person name="Kennedy M."/>
            <person name="Barry K."/>
            <person name="Grigoriev I.V."/>
            <person name="Miller A.N."/>
            <person name="O'Donnell K."/>
            <person name="Stajich J.E."/>
            <person name="Bonito G."/>
        </authorList>
    </citation>
    <scope>NUCLEOTIDE SEQUENCE</scope>
    <source>
        <strain evidence="5">REB-010B</strain>
    </source>
</reference>
<dbReference type="GO" id="GO:0005829">
    <property type="term" value="C:cytosol"/>
    <property type="evidence" value="ECO:0007669"/>
    <property type="project" value="TreeGrafter"/>
</dbReference>
<dbReference type="PANTHER" id="PTHR24113:SF12">
    <property type="entry name" value="RAN GTPASE-ACTIVATING PROTEIN 1"/>
    <property type="match status" value="1"/>
</dbReference>
<protein>
    <recommendedName>
        <fullName evidence="7">RNI-like protein</fullName>
    </recommendedName>
</protein>